<dbReference type="Gene3D" id="3.30.720.160">
    <property type="entry name" value="Bifunctional DNA primase/polymerase, N-terminal"/>
    <property type="match status" value="1"/>
</dbReference>
<gene>
    <name evidence="1" type="ORF">S01H1_70137</name>
</gene>
<reference evidence="1" key="1">
    <citation type="journal article" date="2014" name="Front. Microbiol.">
        <title>High frequency of phylogenetically diverse reductive dehalogenase-homologous genes in deep subseafloor sedimentary metagenomes.</title>
        <authorList>
            <person name="Kawai M."/>
            <person name="Futagami T."/>
            <person name="Toyoda A."/>
            <person name="Takaki Y."/>
            <person name="Nishi S."/>
            <person name="Hori S."/>
            <person name="Arai W."/>
            <person name="Tsubouchi T."/>
            <person name="Morono Y."/>
            <person name="Uchiyama I."/>
            <person name="Ito T."/>
            <person name="Fujiyama A."/>
            <person name="Inagaki F."/>
            <person name="Takami H."/>
        </authorList>
    </citation>
    <scope>NUCLEOTIDE SEQUENCE</scope>
    <source>
        <strain evidence="1">Expedition CK06-06</strain>
    </source>
</reference>
<comment type="caution">
    <text evidence="1">The sequence shown here is derived from an EMBL/GenBank/DDBJ whole genome shotgun (WGS) entry which is preliminary data.</text>
</comment>
<dbReference type="EMBL" id="BARS01046617">
    <property type="protein sequence ID" value="GAG31100.1"/>
    <property type="molecule type" value="Genomic_DNA"/>
</dbReference>
<dbReference type="SUPFAM" id="SSF56747">
    <property type="entry name" value="Prim-pol domain"/>
    <property type="match status" value="1"/>
</dbReference>
<feature type="non-terminal residue" evidence="1">
    <location>
        <position position="53"/>
    </location>
</feature>
<organism evidence="1">
    <name type="scientific">marine sediment metagenome</name>
    <dbReference type="NCBI Taxonomy" id="412755"/>
    <lineage>
        <taxon>unclassified sequences</taxon>
        <taxon>metagenomes</taxon>
        <taxon>ecological metagenomes</taxon>
    </lineage>
</organism>
<protein>
    <submittedName>
        <fullName evidence="1">Uncharacterized protein</fullName>
    </submittedName>
</protein>
<name>X0WKC8_9ZZZZ</name>
<sequence length="53" mass="6497">MSTKKTDSKNEVLKWVIYYHSLGWSIIPVPYRDKKARVKWKKYQTERPDKKQL</sequence>
<evidence type="ECO:0000313" key="1">
    <source>
        <dbReference type="EMBL" id="GAG31100.1"/>
    </source>
</evidence>
<dbReference type="AlphaFoldDB" id="X0WKC8"/>
<proteinExistence type="predicted"/>
<accession>X0WKC8</accession>